<protein>
    <submittedName>
        <fullName evidence="3">Predicted membrane protein</fullName>
    </submittedName>
</protein>
<reference evidence="3 4" key="1">
    <citation type="submission" date="2018-06" db="EMBL/GenBank/DDBJ databases">
        <authorList>
            <consortium name="Pathogen Informatics"/>
            <person name="Doyle S."/>
        </authorList>
    </citation>
    <scope>NUCLEOTIDE SEQUENCE [LARGE SCALE GENOMIC DNA]</scope>
    <source>
        <strain evidence="3 4">NCTC13149</strain>
    </source>
</reference>
<proteinExistence type="predicted"/>
<evidence type="ECO:0000313" key="4">
    <source>
        <dbReference type="Proteomes" id="UP000255517"/>
    </source>
</evidence>
<dbReference type="OrthoDB" id="9789229at2"/>
<sequence>MTFIKIYICFFIYSIIGWIWESFLCSSVELKKLVNRGFFLGPYCPIYGLGATLSYLLLRDIGSATLIFILASIVSCTIEYIVGYILEKMFKDRWWNYDNYPFQLHGRVCLYGLVIFGLANVVIIKFSTPFLMFSLSVIKDSILIGLAISISLVSFVDLIITISARKKLNKRLSNIHERLEEKADIYFENMTNSSAFSNEYLLERGKILRNKAMNINEKLKTTEDNIKSYRDEYFS</sequence>
<keyword evidence="2" id="KW-0472">Membrane</keyword>
<keyword evidence="1" id="KW-0175">Coiled coil</keyword>
<dbReference type="STRING" id="1122949.GCA_000378725_00143"/>
<dbReference type="EMBL" id="UGSZ01000001">
    <property type="protein sequence ID" value="SUB56302.1"/>
    <property type="molecule type" value="Genomic_DNA"/>
</dbReference>
<gene>
    <name evidence="3" type="ORF">NCTC13149_00072</name>
</gene>
<dbReference type="Proteomes" id="UP000255517">
    <property type="component" value="Unassembled WGS sequence"/>
</dbReference>
<organism evidence="3 4">
    <name type="scientific">Peptoniphilus lacrimalis</name>
    <dbReference type="NCBI Taxonomy" id="33031"/>
    <lineage>
        <taxon>Bacteria</taxon>
        <taxon>Bacillati</taxon>
        <taxon>Bacillota</taxon>
        <taxon>Tissierellia</taxon>
        <taxon>Tissierellales</taxon>
        <taxon>Peptoniphilaceae</taxon>
        <taxon>Peptoniphilus</taxon>
    </lineage>
</organism>
<dbReference type="RefSeq" id="WP_019034208.1">
    <property type="nucleotide sequence ID" value="NZ_UGSZ01000001.1"/>
</dbReference>
<evidence type="ECO:0000256" key="1">
    <source>
        <dbReference type="SAM" id="Coils"/>
    </source>
</evidence>
<keyword evidence="2" id="KW-1133">Transmembrane helix</keyword>
<feature type="transmembrane region" description="Helical" evidence="2">
    <location>
        <begin position="108"/>
        <end position="130"/>
    </location>
</feature>
<name>A0A379C1S8_9FIRM</name>
<evidence type="ECO:0000256" key="2">
    <source>
        <dbReference type="SAM" id="Phobius"/>
    </source>
</evidence>
<feature type="coiled-coil region" evidence="1">
    <location>
        <begin position="169"/>
        <end position="232"/>
    </location>
</feature>
<evidence type="ECO:0000313" key="3">
    <source>
        <dbReference type="EMBL" id="SUB56302.1"/>
    </source>
</evidence>
<feature type="transmembrane region" description="Helical" evidence="2">
    <location>
        <begin position="6"/>
        <end position="25"/>
    </location>
</feature>
<dbReference type="AlphaFoldDB" id="A0A379C1S8"/>
<feature type="transmembrane region" description="Helical" evidence="2">
    <location>
        <begin position="37"/>
        <end position="58"/>
    </location>
</feature>
<dbReference type="InterPro" id="IPR010540">
    <property type="entry name" value="CmpB_TMEM229"/>
</dbReference>
<accession>A0A379C1S8</accession>
<dbReference type="Pfam" id="PF06541">
    <property type="entry name" value="ABC_trans_CmpB"/>
    <property type="match status" value="1"/>
</dbReference>
<keyword evidence="2" id="KW-0812">Transmembrane</keyword>
<feature type="transmembrane region" description="Helical" evidence="2">
    <location>
        <begin position="142"/>
        <end position="164"/>
    </location>
</feature>
<feature type="transmembrane region" description="Helical" evidence="2">
    <location>
        <begin position="64"/>
        <end position="87"/>
    </location>
</feature>